<keyword evidence="3" id="KW-1185">Reference proteome</keyword>
<accession>A0ABS7FVX8</accession>
<evidence type="ECO:0000313" key="2">
    <source>
        <dbReference type="EMBL" id="MBW8483593.1"/>
    </source>
</evidence>
<evidence type="ECO:0000256" key="1">
    <source>
        <dbReference type="SAM" id="MobiDB-lite"/>
    </source>
</evidence>
<comment type="caution">
    <text evidence="2">The sequence shown here is derived from an EMBL/GenBank/DDBJ whole genome shotgun (WGS) entry which is preliminary data.</text>
</comment>
<proteinExistence type="predicted"/>
<feature type="region of interest" description="Disordered" evidence="1">
    <location>
        <begin position="80"/>
        <end position="106"/>
    </location>
</feature>
<gene>
    <name evidence="2" type="ORF">K1Y72_14495</name>
</gene>
<name>A0ABS7FVX8_9ACTN</name>
<reference evidence="2 3" key="1">
    <citation type="submission" date="2021-07" db="EMBL/GenBank/DDBJ databases">
        <title>Actinomadura sp. PM05-2 isolated from lichen.</title>
        <authorList>
            <person name="Somphong A."/>
            <person name="Phongsopitanun W."/>
            <person name="Tanasupawat S."/>
            <person name="Peongsungnone V."/>
        </authorList>
    </citation>
    <scope>NUCLEOTIDE SEQUENCE [LARGE SCALE GENOMIC DNA]</scope>
    <source>
        <strain evidence="2 3">PM05-2</strain>
    </source>
</reference>
<feature type="compositionally biased region" description="Gly residues" evidence="1">
    <location>
        <begin position="96"/>
        <end position="106"/>
    </location>
</feature>
<dbReference type="Proteomes" id="UP000774570">
    <property type="component" value="Unassembled WGS sequence"/>
</dbReference>
<protein>
    <submittedName>
        <fullName evidence="2">Uncharacterized protein</fullName>
    </submittedName>
</protein>
<evidence type="ECO:0000313" key="3">
    <source>
        <dbReference type="Proteomes" id="UP000774570"/>
    </source>
</evidence>
<organism evidence="2 3">
    <name type="scientific">Actinomadura parmotrematis</name>
    <dbReference type="NCBI Taxonomy" id="2864039"/>
    <lineage>
        <taxon>Bacteria</taxon>
        <taxon>Bacillati</taxon>
        <taxon>Actinomycetota</taxon>
        <taxon>Actinomycetes</taxon>
        <taxon>Streptosporangiales</taxon>
        <taxon>Thermomonosporaceae</taxon>
        <taxon>Actinomadura</taxon>
    </lineage>
</organism>
<sequence length="106" mass="11277">MVSALSLTMVSACSRSTTAYCVDRQAPGLGRTAGGYKIVPDYLCNRGQIDTGSPYYSRYFWYYGGSRSGGYISHGRTYRPSKGKIKSSSGKTLSRGGFGGHGHGGS</sequence>
<dbReference type="EMBL" id="JAIBOA010000008">
    <property type="protein sequence ID" value="MBW8483593.1"/>
    <property type="molecule type" value="Genomic_DNA"/>
</dbReference>